<sequence length="264" mass="28050">MRHLALALLMLPMAAPSHAEPEALPPGLVGARLLPGWTDDQGHRIAALELLLEPGWKTYWRSPGDTGIAPSFDWDGSGNIGSVVFHWPAPELIDSGGSRSFGFHDRLVLPFEVVPADQEKPVTLAATVDFGLCENICVPANLTLTAPPPEDQPDLAIQAALAEQPQHSDEKPACDLTEIDDGIQVALTLPDGEGVKAVAVELPDRPEVWVSMAETETDAKGVLTATADLVPPEGKPFDLDPDTLRITLIGDGPAREMRGCDAAG</sequence>
<dbReference type="AlphaFoldDB" id="A0A2H5EZX3"/>
<dbReference type="RefSeq" id="WP_101752870.1">
    <property type="nucleotide sequence ID" value="NZ_CP025430.1"/>
</dbReference>
<proteinExistence type="predicted"/>
<evidence type="ECO:0000313" key="3">
    <source>
        <dbReference type="EMBL" id="AUH64841.1"/>
    </source>
</evidence>
<feature type="chain" id="PRO_5014130220" description="Thiol:disulfide interchange protein DsbD N-terminal domain-containing protein" evidence="1">
    <location>
        <begin position="20"/>
        <end position="264"/>
    </location>
</feature>
<dbReference type="Pfam" id="PF11412">
    <property type="entry name" value="DsbD_N"/>
    <property type="match status" value="1"/>
</dbReference>
<keyword evidence="4" id="KW-1185">Reference proteome</keyword>
<feature type="domain" description="Thiol:disulfide interchange protein DsbD N-terminal" evidence="2">
    <location>
        <begin position="40"/>
        <end position="142"/>
    </location>
</feature>
<dbReference type="InterPro" id="IPR028250">
    <property type="entry name" value="DsbDN"/>
</dbReference>
<evidence type="ECO:0000313" key="4">
    <source>
        <dbReference type="Proteomes" id="UP000234530"/>
    </source>
</evidence>
<name>A0A2H5EZX3_9RHOB</name>
<organism evidence="3 4">
    <name type="scientific">Paracoccus zhejiangensis</name>
    <dbReference type="NCBI Taxonomy" id="1077935"/>
    <lineage>
        <taxon>Bacteria</taxon>
        <taxon>Pseudomonadati</taxon>
        <taxon>Pseudomonadota</taxon>
        <taxon>Alphaproteobacteria</taxon>
        <taxon>Rhodobacterales</taxon>
        <taxon>Paracoccaceae</taxon>
        <taxon>Paracoccus</taxon>
    </lineage>
</organism>
<reference evidence="3 4" key="1">
    <citation type="journal article" date="2013" name="Antonie Van Leeuwenhoek">
        <title>Paracoccus zhejiangensis sp. nov., isolated from activated sludge in wastewater-treatment system.</title>
        <authorList>
            <person name="Wu Z.G."/>
            <person name="Zhang D.F."/>
            <person name="Liu Y.L."/>
            <person name="Wang F."/>
            <person name="Jiang X."/>
            <person name="Li C."/>
            <person name="Li S.P."/>
            <person name="Hong Q."/>
            <person name="Li W.J."/>
        </authorList>
    </citation>
    <scope>NUCLEOTIDE SEQUENCE [LARGE SCALE GENOMIC DNA]</scope>
    <source>
        <strain evidence="3 4">J6</strain>
    </source>
</reference>
<dbReference type="Proteomes" id="UP000234530">
    <property type="component" value="Chromosome"/>
</dbReference>
<feature type="signal peptide" evidence="1">
    <location>
        <begin position="1"/>
        <end position="19"/>
    </location>
</feature>
<dbReference type="KEGG" id="pzh:CX676_12225"/>
<protein>
    <recommendedName>
        <fullName evidence="2">Thiol:disulfide interchange protein DsbD N-terminal domain-containing protein</fullName>
    </recommendedName>
</protein>
<keyword evidence="1" id="KW-0732">Signal</keyword>
<dbReference type="EMBL" id="CP025430">
    <property type="protein sequence ID" value="AUH64841.1"/>
    <property type="molecule type" value="Genomic_DNA"/>
</dbReference>
<evidence type="ECO:0000259" key="2">
    <source>
        <dbReference type="Pfam" id="PF11412"/>
    </source>
</evidence>
<dbReference type="OrthoDB" id="9811036at2"/>
<accession>A0A2H5EZX3</accession>
<evidence type="ECO:0000256" key="1">
    <source>
        <dbReference type="SAM" id="SignalP"/>
    </source>
</evidence>
<gene>
    <name evidence="3" type="ORF">CX676_12225</name>
</gene>